<dbReference type="PRINTS" id="PR00455">
    <property type="entry name" value="HTHTETR"/>
</dbReference>
<dbReference type="InterPro" id="IPR050109">
    <property type="entry name" value="HTH-type_TetR-like_transc_reg"/>
</dbReference>
<evidence type="ECO:0000313" key="8">
    <source>
        <dbReference type="Proteomes" id="UP001162880"/>
    </source>
</evidence>
<keyword evidence="8" id="KW-1185">Reference proteome</keyword>
<accession>A0ABT0B3S8</accession>
<dbReference type="PANTHER" id="PTHR30055">
    <property type="entry name" value="HTH-TYPE TRANSCRIPTIONAL REGULATOR RUTR"/>
    <property type="match status" value="1"/>
</dbReference>
<comment type="caution">
    <text evidence="7">The sequence shown here is derived from an EMBL/GenBank/DDBJ whole genome shotgun (WGS) entry which is preliminary data.</text>
</comment>
<dbReference type="EMBL" id="JALHLE010000019">
    <property type="protein sequence ID" value="MCJ2179538.1"/>
    <property type="molecule type" value="Genomic_DNA"/>
</dbReference>
<evidence type="ECO:0000256" key="3">
    <source>
        <dbReference type="ARBA" id="ARBA00023163"/>
    </source>
</evidence>
<dbReference type="Pfam" id="PF00440">
    <property type="entry name" value="TetR_N"/>
    <property type="match status" value="1"/>
</dbReference>
<sequence>MAQQESDAKAPRRRRRTSEEVADRILEAAAEEFEQSGYSGATTAAIARRADVTEAQIFRFHASKQDLFRAAIFTPLNRHFSDFQSRSIADLGAGREGKDLARQYIGELQDFMSSHSGMFMSLIVASAYSPGSTGAITELEGLQAYFEKGKALMSSRMGSDAPVSAELMVRVSFAAVLANLMFRDWLFPPGLASDEEIRDAIATFVIEGIEANGPVGEGRSGEVPG</sequence>
<dbReference type="PROSITE" id="PS50977">
    <property type="entry name" value="HTH_TETR_2"/>
    <property type="match status" value="1"/>
</dbReference>
<dbReference type="RefSeq" id="WP_243994557.1">
    <property type="nucleotide sequence ID" value="NZ_JALHLE010000019.1"/>
</dbReference>
<dbReference type="InterPro" id="IPR009057">
    <property type="entry name" value="Homeodomain-like_sf"/>
</dbReference>
<feature type="DNA-binding region" description="H-T-H motif" evidence="4">
    <location>
        <begin position="42"/>
        <end position="61"/>
    </location>
</feature>
<dbReference type="InterPro" id="IPR001647">
    <property type="entry name" value="HTH_TetR"/>
</dbReference>
<keyword evidence="2 4" id="KW-0238">DNA-binding</keyword>
<dbReference type="SUPFAM" id="SSF46689">
    <property type="entry name" value="Homeodomain-like"/>
    <property type="match status" value="1"/>
</dbReference>
<evidence type="ECO:0000256" key="2">
    <source>
        <dbReference type="ARBA" id="ARBA00023125"/>
    </source>
</evidence>
<dbReference type="PANTHER" id="PTHR30055:SF234">
    <property type="entry name" value="HTH-TYPE TRANSCRIPTIONAL REGULATOR BETI"/>
    <property type="match status" value="1"/>
</dbReference>
<proteinExistence type="predicted"/>
<dbReference type="Proteomes" id="UP001162880">
    <property type="component" value="Unassembled WGS sequence"/>
</dbReference>
<keyword evidence="3" id="KW-0804">Transcription</keyword>
<evidence type="ECO:0000256" key="1">
    <source>
        <dbReference type="ARBA" id="ARBA00023015"/>
    </source>
</evidence>
<protein>
    <submittedName>
        <fullName evidence="7">TetR/AcrR family transcriptional regulator</fullName>
    </submittedName>
</protein>
<name>A0ABT0B3S8_9SPHN</name>
<gene>
    <name evidence="7" type="ORF">MTR64_13255</name>
</gene>
<organism evidence="7 8">
    <name type="scientific">Novosphingobium album</name>
    <name type="common">ex Hu et al. 2023</name>
    <dbReference type="NCBI Taxonomy" id="2930093"/>
    <lineage>
        <taxon>Bacteria</taxon>
        <taxon>Pseudomonadati</taxon>
        <taxon>Pseudomonadota</taxon>
        <taxon>Alphaproteobacteria</taxon>
        <taxon>Sphingomonadales</taxon>
        <taxon>Sphingomonadaceae</taxon>
        <taxon>Novosphingobium</taxon>
    </lineage>
</organism>
<dbReference type="Gene3D" id="1.10.357.10">
    <property type="entry name" value="Tetracycline Repressor, domain 2"/>
    <property type="match status" value="1"/>
</dbReference>
<feature type="domain" description="HTH tetR-type" evidence="6">
    <location>
        <begin position="19"/>
        <end position="79"/>
    </location>
</feature>
<feature type="region of interest" description="Disordered" evidence="5">
    <location>
        <begin position="1"/>
        <end position="21"/>
    </location>
</feature>
<feature type="compositionally biased region" description="Basic and acidic residues" evidence="5">
    <location>
        <begin position="1"/>
        <end position="10"/>
    </location>
</feature>
<evidence type="ECO:0000259" key="6">
    <source>
        <dbReference type="PROSITE" id="PS50977"/>
    </source>
</evidence>
<keyword evidence="1" id="KW-0805">Transcription regulation</keyword>
<evidence type="ECO:0000313" key="7">
    <source>
        <dbReference type="EMBL" id="MCJ2179538.1"/>
    </source>
</evidence>
<evidence type="ECO:0000256" key="4">
    <source>
        <dbReference type="PROSITE-ProRule" id="PRU00335"/>
    </source>
</evidence>
<reference evidence="7" key="1">
    <citation type="submission" date="2022-03" db="EMBL/GenBank/DDBJ databases">
        <title>Identification of a novel bacterium isolated from mangrove sediments.</title>
        <authorList>
            <person name="Pan X."/>
        </authorList>
    </citation>
    <scope>NUCLEOTIDE SEQUENCE</scope>
    <source>
        <strain evidence="7">B2580</strain>
    </source>
</reference>
<evidence type="ECO:0000256" key="5">
    <source>
        <dbReference type="SAM" id="MobiDB-lite"/>
    </source>
</evidence>